<proteinExistence type="inferred from homology"/>
<feature type="domain" description="Flagellar basal-body/hook protein C-terminal" evidence="7">
    <location>
        <begin position="455"/>
        <end position="492"/>
    </location>
</feature>
<dbReference type="HOGENOM" id="CLU_012762_3_2_5"/>
<evidence type="ECO:0000259" key="8">
    <source>
        <dbReference type="Pfam" id="PF22638"/>
    </source>
</evidence>
<dbReference type="PATRIC" id="fig|991905.3.peg.3992"/>
<evidence type="ECO:0000256" key="6">
    <source>
        <dbReference type="ARBA" id="ARBA00023143"/>
    </source>
</evidence>
<dbReference type="eggNOG" id="COG1256">
    <property type="taxonomic scope" value="Bacteria"/>
</dbReference>
<dbReference type="GO" id="GO:0044780">
    <property type="term" value="P:bacterial-type flagellum assembly"/>
    <property type="evidence" value="ECO:0007669"/>
    <property type="project" value="InterPro"/>
</dbReference>
<dbReference type="NCBIfam" id="TIGR02492">
    <property type="entry name" value="flgK_ends"/>
    <property type="match status" value="1"/>
</dbReference>
<evidence type="ECO:0000256" key="5">
    <source>
        <dbReference type="ARBA" id="ARBA00022525"/>
    </source>
</evidence>
<dbReference type="GO" id="GO:0005198">
    <property type="term" value="F:structural molecule activity"/>
    <property type="evidence" value="ECO:0007669"/>
    <property type="project" value="InterPro"/>
</dbReference>
<keyword evidence="10" id="KW-1185">Reference proteome</keyword>
<dbReference type="RefSeq" id="WP_013654603.1">
    <property type="nucleotide sequence ID" value="NC_015259.1"/>
</dbReference>
<name>F2J4P2_POLGS</name>
<dbReference type="PROSITE" id="PS50276">
    <property type="entry name" value="PANCREATIC_HORMONE_2"/>
    <property type="match status" value="1"/>
</dbReference>
<evidence type="ECO:0000256" key="4">
    <source>
        <dbReference type="ARBA" id="ARBA00016244"/>
    </source>
</evidence>
<organism evidence="9 10">
    <name type="scientific">Polymorphum gilvum (strain LMG 25793 / CGMCC 1.9160 / SL003B-26A1)</name>
    <dbReference type="NCBI Taxonomy" id="991905"/>
    <lineage>
        <taxon>Bacteria</taxon>
        <taxon>Pseudomonadati</taxon>
        <taxon>Pseudomonadota</taxon>
        <taxon>Alphaproteobacteria</taxon>
        <taxon>Rhodobacterales</taxon>
        <taxon>Paracoccaceae</taxon>
        <taxon>Polymorphum</taxon>
    </lineage>
</organism>
<accession>F2J4P2</accession>
<evidence type="ECO:0000313" key="10">
    <source>
        <dbReference type="Proteomes" id="UP000008130"/>
    </source>
</evidence>
<reference evidence="9 10" key="1">
    <citation type="journal article" date="2011" name="J. Bacteriol.">
        <title>Complete genome sequence of Polymorphum gilvum SL003B-26A1T, a crude oil-degrading bacterium from oil-polluted saline soil.</title>
        <authorList>
            <person name="Li S.G."/>
            <person name="Tang Y.Q."/>
            <person name="Nie Y."/>
            <person name="Cai M."/>
            <person name="Wu X.L."/>
        </authorList>
    </citation>
    <scope>NUCLEOTIDE SEQUENCE [LARGE SCALE GENOMIC DNA]</scope>
    <source>
        <strain evidence="10">LMG 25793 / CGMCC 1.9160 / SL003B-26A1</strain>
    </source>
</reference>
<evidence type="ECO:0000256" key="2">
    <source>
        <dbReference type="ARBA" id="ARBA00004613"/>
    </source>
</evidence>
<comment type="subcellular location">
    <subcellularLocation>
        <location evidence="1">Bacterial flagellum</location>
    </subcellularLocation>
    <subcellularLocation>
        <location evidence="2">Secreted</location>
    </subcellularLocation>
</comment>
<dbReference type="EMBL" id="CP002568">
    <property type="protein sequence ID" value="ADZ72294.1"/>
    <property type="molecule type" value="Genomic_DNA"/>
</dbReference>
<dbReference type="Pfam" id="PF06429">
    <property type="entry name" value="Flg_bbr_C"/>
    <property type="match status" value="1"/>
</dbReference>
<keyword evidence="9" id="KW-0966">Cell projection</keyword>
<gene>
    <name evidence="9" type="primary">flgK</name>
    <name evidence="9" type="ordered locus">SL003B_3874</name>
</gene>
<dbReference type="KEGG" id="pgv:SL003B_3874"/>
<dbReference type="InterPro" id="IPR053927">
    <property type="entry name" value="FlgK_helical"/>
</dbReference>
<keyword evidence="9" id="KW-0969">Cilium</keyword>
<dbReference type="OrthoDB" id="7181295at2"/>
<evidence type="ECO:0000313" key="9">
    <source>
        <dbReference type="EMBL" id="ADZ72294.1"/>
    </source>
</evidence>
<dbReference type="InterPro" id="IPR010930">
    <property type="entry name" value="Flg_bb/hook_C_dom"/>
</dbReference>
<keyword evidence="6" id="KW-0975">Bacterial flagellum</keyword>
<evidence type="ECO:0000259" key="7">
    <source>
        <dbReference type="Pfam" id="PF06429"/>
    </source>
</evidence>
<dbReference type="SUPFAM" id="SSF64518">
    <property type="entry name" value="Phase 1 flagellin"/>
    <property type="match status" value="1"/>
</dbReference>
<dbReference type="Pfam" id="PF22638">
    <property type="entry name" value="FlgK_D1"/>
    <property type="match status" value="1"/>
</dbReference>
<dbReference type="Proteomes" id="UP000008130">
    <property type="component" value="Chromosome"/>
</dbReference>
<keyword evidence="5" id="KW-0964">Secreted</keyword>
<dbReference type="GO" id="GO:0009424">
    <property type="term" value="C:bacterial-type flagellum hook"/>
    <property type="evidence" value="ECO:0007669"/>
    <property type="project" value="InterPro"/>
</dbReference>
<dbReference type="InterPro" id="IPR002371">
    <property type="entry name" value="FlgK"/>
</dbReference>
<feature type="domain" description="Flagellar hook-associated protein FlgK helical" evidence="8">
    <location>
        <begin position="91"/>
        <end position="316"/>
    </location>
</feature>
<evidence type="ECO:0000256" key="3">
    <source>
        <dbReference type="ARBA" id="ARBA00009677"/>
    </source>
</evidence>
<sequence length="496" mass="51708">MSLSVALQVAQSALAARQTETATVSRNIAGAQDPGYTRKSVVLSTVVSASGQTGGVRVDGIARTTDSALYNSLVRATSVATSQQAIVEGLDKLNQTVSDTELELSPAAALGKLEISIQNYASDPGNAILAQTMLDAAKDMATTLNEYTALVQNVRAEADADMASSVKTINNLLSQLESLNTIIVKGTQGGADVSDALDARDRVLLSLSEEIGISTLTRSDGGVVVYTDGGVTLFETTARTVSFTPTNTYSAATVGNAVYIDGVPVTGANAIMPISSGRLHGLSELRDDIAVTYQSQLDEIARGLIEAFAESDQSGGGGPDQAGLFTYAGAPAVPAASTLVAGLAGDIRISASVDPDQGGNLDLLRDGGISDPLNPDYDYNPGDLAGYSDRLQQFLNAFNQPRVFDGGVELDPTDTLKGFASSSASWLQRERQTATSNLEVQAVIVTRTAESLSNATGVNLDEEMTRLLDIERAYAAAAKLIAAVDRMLEDLLTAAR</sequence>
<dbReference type="STRING" id="991905.SL003B_3874"/>
<dbReference type="PANTHER" id="PTHR30033">
    <property type="entry name" value="FLAGELLAR HOOK-ASSOCIATED PROTEIN 1"/>
    <property type="match status" value="1"/>
</dbReference>
<keyword evidence="9" id="KW-0282">Flagellum</keyword>
<protein>
    <recommendedName>
        <fullName evidence="4">Flagellar hook-associated protein 1</fullName>
    </recommendedName>
</protein>
<dbReference type="AlphaFoldDB" id="F2J4P2"/>
<dbReference type="PANTHER" id="PTHR30033:SF1">
    <property type="entry name" value="FLAGELLAR HOOK-ASSOCIATED PROTEIN 1"/>
    <property type="match status" value="1"/>
</dbReference>
<comment type="similarity">
    <text evidence="3">Belongs to the flagella basal body rod proteins family.</text>
</comment>
<evidence type="ECO:0000256" key="1">
    <source>
        <dbReference type="ARBA" id="ARBA00004365"/>
    </source>
</evidence>
<dbReference type="GO" id="GO:0005576">
    <property type="term" value="C:extracellular region"/>
    <property type="evidence" value="ECO:0007669"/>
    <property type="project" value="UniProtKB-SubCell"/>
</dbReference>